<dbReference type="Gene3D" id="1.10.357.10">
    <property type="entry name" value="Tetracycline Repressor, domain 2"/>
    <property type="match status" value="1"/>
</dbReference>
<evidence type="ECO:0000259" key="6">
    <source>
        <dbReference type="PROSITE" id="PS50977"/>
    </source>
</evidence>
<name>A0ABR9JVJ4_9ACTN</name>
<organism evidence="7 8">
    <name type="scientific">Actinomadura algeriensis</name>
    <dbReference type="NCBI Taxonomy" id="1679523"/>
    <lineage>
        <taxon>Bacteria</taxon>
        <taxon>Bacillati</taxon>
        <taxon>Actinomycetota</taxon>
        <taxon>Actinomycetes</taxon>
        <taxon>Streptosporangiales</taxon>
        <taxon>Thermomonosporaceae</taxon>
        <taxon>Actinomadura</taxon>
    </lineage>
</organism>
<dbReference type="SUPFAM" id="SSF46689">
    <property type="entry name" value="Homeodomain-like"/>
    <property type="match status" value="1"/>
</dbReference>
<protein>
    <submittedName>
        <fullName evidence="7">AcrR family transcriptional regulator</fullName>
    </submittedName>
</protein>
<keyword evidence="3" id="KW-0804">Transcription</keyword>
<evidence type="ECO:0000313" key="7">
    <source>
        <dbReference type="EMBL" id="MBE1534591.1"/>
    </source>
</evidence>
<dbReference type="Proteomes" id="UP000627838">
    <property type="component" value="Unassembled WGS sequence"/>
</dbReference>
<feature type="domain" description="HTH tetR-type" evidence="6">
    <location>
        <begin position="25"/>
        <end position="85"/>
    </location>
</feature>
<dbReference type="EMBL" id="JADBDZ010000001">
    <property type="protein sequence ID" value="MBE1534591.1"/>
    <property type="molecule type" value="Genomic_DNA"/>
</dbReference>
<keyword evidence="8" id="KW-1185">Reference proteome</keyword>
<proteinExistence type="predicted"/>
<keyword evidence="2 4" id="KW-0238">DNA-binding</keyword>
<evidence type="ECO:0000313" key="8">
    <source>
        <dbReference type="Proteomes" id="UP000627838"/>
    </source>
</evidence>
<comment type="caution">
    <text evidence="7">The sequence shown here is derived from an EMBL/GenBank/DDBJ whole genome shotgun (WGS) entry which is preliminary data.</text>
</comment>
<dbReference type="InterPro" id="IPR001647">
    <property type="entry name" value="HTH_TetR"/>
</dbReference>
<dbReference type="InterPro" id="IPR009057">
    <property type="entry name" value="Homeodomain-like_sf"/>
</dbReference>
<accession>A0ABR9JVJ4</accession>
<feature type="compositionally biased region" description="Basic and acidic residues" evidence="5">
    <location>
        <begin position="1"/>
        <end position="12"/>
    </location>
</feature>
<dbReference type="Gene3D" id="1.10.10.60">
    <property type="entry name" value="Homeodomain-like"/>
    <property type="match status" value="1"/>
</dbReference>
<dbReference type="RefSeq" id="WP_192760945.1">
    <property type="nucleotide sequence ID" value="NZ_JADBDZ010000001.1"/>
</dbReference>
<evidence type="ECO:0000256" key="5">
    <source>
        <dbReference type="SAM" id="MobiDB-lite"/>
    </source>
</evidence>
<gene>
    <name evidence="7" type="ORF">H4W34_004424</name>
</gene>
<dbReference type="InterPro" id="IPR050109">
    <property type="entry name" value="HTH-type_TetR-like_transc_reg"/>
</dbReference>
<dbReference type="PANTHER" id="PTHR30055">
    <property type="entry name" value="HTH-TYPE TRANSCRIPTIONAL REGULATOR RUTR"/>
    <property type="match status" value="1"/>
</dbReference>
<evidence type="ECO:0000256" key="1">
    <source>
        <dbReference type="ARBA" id="ARBA00023015"/>
    </source>
</evidence>
<sequence>MDSPAGKREKLPPGRHGLSREQVSASQRERLVAAMAELAAEKGYTAVTVADVLKRAKVSRLTFYQHFSDKADCFAAAYDTATEALLHRVTGTLREETGRWESIERAAGAYLDALAAEPVLARLFLVEAYAAGPEFLRRRIALQSSVVDALADFVGAGTARQRLACEAMLGAIVAMATTRIVQDDFTGLRSLRDPLGGLVRVLARSFDEDEHI</sequence>
<feature type="region of interest" description="Disordered" evidence="5">
    <location>
        <begin position="1"/>
        <end position="25"/>
    </location>
</feature>
<evidence type="ECO:0000256" key="2">
    <source>
        <dbReference type="ARBA" id="ARBA00023125"/>
    </source>
</evidence>
<evidence type="ECO:0000256" key="3">
    <source>
        <dbReference type="ARBA" id="ARBA00023163"/>
    </source>
</evidence>
<keyword evidence="1" id="KW-0805">Transcription regulation</keyword>
<evidence type="ECO:0000256" key="4">
    <source>
        <dbReference type="PROSITE-ProRule" id="PRU00335"/>
    </source>
</evidence>
<feature type="DNA-binding region" description="H-T-H motif" evidence="4">
    <location>
        <begin position="48"/>
        <end position="67"/>
    </location>
</feature>
<reference evidence="7 8" key="1">
    <citation type="submission" date="2020-10" db="EMBL/GenBank/DDBJ databases">
        <title>Sequencing the genomes of 1000 actinobacteria strains.</title>
        <authorList>
            <person name="Klenk H.-P."/>
        </authorList>
    </citation>
    <scope>NUCLEOTIDE SEQUENCE [LARGE SCALE GENOMIC DNA]</scope>
    <source>
        <strain evidence="7 8">DSM 46744</strain>
    </source>
</reference>
<dbReference type="PANTHER" id="PTHR30055:SF238">
    <property type="entry name" value="MYCOFACTOCIN BIOSYNTHESIS TRANSCRIPTIONAL REGULATOR MFTR-RELATED"/>
    <property type="match status" value="1"/>
</dbReference>
<dbReference type="PROSITE" id="PS50977">
    <property type="entry name" value="HTH_TETR_2"/>
    <property type="match status" value="1"/>
</dbReference>
<dbReference type="Pfam" id="PF00440">
    <property type="entry name" value="TetR_N"/>
    <property type="match status" value="1"/>
</dbReference>
<dbReference type="PRINTS" id="PR00455">
    <property type="entry name" value="HTHTETR"/>
</dbReference>